<dbReference type="PANTHER" id="PTHR23077">
    <property type="entry name" value="AAA-FAMILY ATPASE"/>
    <property type="match status" value="1"/>
</dbReference>
<dbReference type="PROSITE" id="PS00674">
    <property type="entry name" value="AAA"/>
    <property type="match status" value="2"/>
</dbReference>
<dbReference type="InterPro" id="IPR003960">
    <property type="entry name" value="ATPase_AAA_CS"/>
</dbReference>
<dbReference type="GO" id="GO:0016887">
    <property type="term" value="F:ATP hydrolysis activity"/>
    <property type="evidence" value="ECO:0007669"/>
    <property type="project" value="InterPro"/>
</dbReference>
<gene>
    <name evidence="7" type="ORF">H6G03_28130</name>
</gene>
<dbReference type="FunFam" id="3.40.50.300:FF:001985">
    <property type="entry name" value="Chromosome 9, whole genome shotgun sequence"/>
    <property type="match status" value="1"/>
</dbReference>
<dbReference type="InterPro" id="IPR041569">
    <property type="entry name" value="AAA_lid_3"/>
</dbReference>
<name>A0A926ZK12_9CYAN</name>
<feature type="region of interest" description="Disordered" evidence="5">
    <location>
        <begin position="35"/>
        <end position="74"/>
    </location>
</feature>
<evidence type="ECO:0000256" key="5">
    <source>
        <dbReference type="SAM" id="MobiDB-lite"/>
    </source>
</evidence>
<dbReference type="EMBL" id="JACJPW010000098">
    <property type="protein sequence ID" value="MBD2184897.1"/>
    <property type="molecule type" value="Genomic_DNA"/>
</dbReference>
<dbReference type="InterPro" id="IPR050168">
    <property type="entry name" value="AAA_ATPase_domain"/>
</dbReference>
<evidence type="ECO:0000256" key="3">
    <source>
        <dbReference type="ARBA" id="ARBA00022840"/>
    </source>
</evidence>
<reference evidence="7" key="1">
    <citation type="journal article" date="2015" name="ISME J.">
        <title>Draft Genome Sequence of Streptomyces incarnatus NRRL8089, which Produces the Nucleoside Antibiotic Sinefungin.</title>
        <authorList>
            <person name="Oshima K."/>
            <person name="Hattori M."/>
            <person name="Shimizu H."/>
            <person name="Fukuda K."/>
            <person name="Nemoto M."/>
            <person name="Inagaki K."/>
            <person name="Tamura T."/>
        </authorList>
    </citation>
    <scope>NUCLEOTIDE SEQUENCE</scope>
    <source>
        <strain evidence="7">FACHB-1375</strain>
    </source>
</reference>
<proteinExistence type="inferred from homology"/>
<feature type="domain" description="AAA+ ATPase" evidence="6">
    <location>
        <begin position="122"/>
        <end position="258"/>
    </location>
</feature>
<dbReference type="FunFam" id="3.40.50.300:FF:000018">
    <property type="entry name" value="Cell division control 48"/>
    <property type="match status" value="1"/>
</dbReference>
<dbReference type="AlphaFoldDB" id="A0A926ZK12"/>
<dbReference type="SUPFAM" id="SSF52540">
    <property type="entry name" value="P-loop containing nucleoside triphosphate hydrolases"/>
    <property type="match status" value="2"/>
</dbReference>
<dbReference type="Gene3D" id="1.10.8.60">
    <property type="match status" value="2"/>
</dbReference>
<feature type="compositionally biased region" description="Polar residues" evidence="5">
    <location>
        <begin position="35"/>
        <end position="60"/>
    </location>
</feature>
<accession>A0A926ZK12</accession>
<dbReference type="Proteomes" id="UP000641646">
    <property type="component" value="Unassembled WGS sequence"/>
</dbReference>
<dbReference type="RefSeq" id="WP_190472187.1">
    <property type="nucleotide sequence ID" value="NZ_JACJPW010000098.1"/>
</dbReference>
<comment type="similarity">
    <text evidence="4">Belongs to the AAA ATPase family.</text>
</comment>
<dbReference type="SMART" id="SM00382">
    <property type="entry name" value="AAA"/>
    <property type="match status" value="2"/>
</dbReference>
<keyword evidence="8" id="KW-1185">Reference proteome</keyword>
<dbReference type="GO" id="GO:0005524">
    <property type="term" value="F:ATP binding"/>
    <property type="evidence" value="ECO:0007669"/>
    <property type="project" value="UniProtKB-KW"/>
</dbReference>
<feature type="domain" description="AAA+ ATPase" evidence="6">
    <location>
        <begin position="388"/>
        <end position="527"/>
    </location>
</feature>
<protein>
    <submittedName>
        <fullName evidence="7">AAA family ATPase</fullName>
    </submittedName>
</protein>
<dbReference type="CDD" id="cd19503">
    <property type="entry name" value="RecA-like_CDC48_NLV2_r1-like"/>
    <property type="match status" value="1"/>
</dbReference>
<dbReference type="Gene3D" id="3.40.50.300">
    <property type="entry name" value="P-loop containing nucleotide triphosphate hydrolases"/>
    <property type="match status" value="2"/>
</dbReference>
<organism evidence="7 8">
    <name type="scientific">Aerosakkonema funiforme FACHB-1375</name>
    <dbReference type="NCBI Taxonomy" id="2949571"/>
    <lineage>
        <taxon>Bacteria</taxon>
        <taxon>Bacillati</taxon>
        <taxon>Cyanobacteriota</taxon>
        <taxon>Cyanophyceae</taxon>
        <taxon>Oscillatoriophycideae</taxon>
        <taxon>Aerosakkonematales</taxon>
        <taxon>Aerosakkonemataceae</taxon>
        <taxon>Aerosakkonema</taxon>
    </lineage>
</organism>
<dbReference type="InterPro" id="IPR027417">
    <property type="entry name" value="P-loop_NTPase"/>
</dbReference>
<dbReference type="Pfam" id="PF00004">
    <property type="entry name" value="AAA"/>
    <property type="match status" value="2"/>
</dbReference>
<dbReference type="InterPro" id="IPR003593">
    <property type="entry name" value="AAA+_ATPase"/>
</dbReference>
<dbReference type="Pfam" id="PF17862">
    <property type="entry name" value="AAA_lid_3"/>
    <property type="match status" value="2"/>
</dbReference>
<dbReference type="PANTHER" id="PTHR23077:SF171">
    <property type="entry name" value="NUCLEAR VALOSIN-CONTAINING PROTEIN-LIKE"/>
    <property type="match status" value="1"/>
</dbReference>
<evidence type="ECO:0000313" key="8">
    <source>
        <dbReference type="Proteomes" id="UP000641646"/>
    </source>
</evidence>
<keyword evidence="1" id="KW-0677">Repeat</keyword>
<evidence type="ECO:0000313" key="7">
    <source>
        <dbReference type="EMBL" id="MBD2184897.1"/>
    </source>
</evidence>
<comment type="caution">
    <text evidence="7">The sequence shown here is derived from an EMBL/GenBank/DDBJ whole genome shotgun (WGS) entry which is preliminary data.</text>
</comment>
<keyword evidence="2 4" id="KW-0547">Nucleotide-binding</keyword>
<evidence type="ECO:0000259" key="6">
    <source>
        <dbReference type="SMART" id="SM00382"/>
    </source>
</evidence>
<keyword evidence="3 4" id="KW-0067">ATP-binding</keyword>
<evidence type="ECO:0000256" key="4">
    <source>
        <dbReference type="RuleBase" id="RU003651"/>
    </source>
</evidence>
<reference evidence="7" key="2">
    <citation type="submission" date="2020-08" db="EMBL/GenBank/DDBJ databases">
        <authorList>
            <person name="Chen M."/>
            <person name="Teng W."/>
            <person name="Zhao L."/>
            <person name="Hu C."/>
            <person name="Zhou Y."/>
            <person name="Han B."/>
            <person name="Song L."/>
            <person name="Shu W."/>
        </authorList>
    </citation>
    <scope>NUCLEOTIDE SEQUENCE</scope>
    <source>
        <strain evidence="7">FACHB-1375</strain>
    </source>
</reference>
<evidence type="ECO:0000256" key="1">
    <source>
        <dbReference type="ARBA" id="ARBA00022737"/>
    </source>
</evidence>
<dbReference type="InterPro" id="IPR003959">
    <property type="entry name" value="ATPase_AAA_core"/>
</dbReference>
<sequence>MGRLFREFQQLLILAKAQQQKAQQQQSLNNASHITNSDLFANPDRSNFPQSQQPSVTAMRSSRPAGHKPVSPPESNALYLEQTRQVSLQEIGGLRDVLAELHDLVAIPLKRPDLLARLGLEPTRGVLLVGPPGTGKTLTARALAGELGVNYIAIAGPEVVGKYYGEAEARLRQIFQKARTLAPCLVFIDEIDSLAPNRASVEGEVEKRVVAQLLSLMDGFAELNGVIVLAATNRPDHVDPALRRPGRFDREVNFRVPDRNARLEILRIQTRSMPLEPYVDLGTIADLAIGFVGADLKALCQKAAYNALHRFAPSLHTPIPNNLSISQQDFLTALQNVKPSVLRPVAIETPTVTWDAIGGLETIKYILQESVEGALLYPELYRQMKAISPRGILLWGPPGTGKTLLAKAVASQARANFVAVTGAELHSRWVGASEQAVRDLFTRARQAAPCVIFIDEIDTLFPMRGGTSESDSGVSARVVGQLLTEIDGVQSCDNVMIIAATNRPDMIDPALLRAGRLDLQLKVDLPDVTSRLEILRVHNRDRPLAADVNLVAWAVRTEGWNGAELALLCNQATLQAIRRYRMQGLTNPTGMCIIAADFEIAYQFLLERRFTNSSHLQTNTAQLANNPISGWQ</sequence>
<evidence type="ECO:0000256" key="2">
    <source>
        <dbReference type="ARBA" id="ARBA00022741"/>
    </source>
</evidence>